<dbReference type="EMBL" id="CP097092">
    <property type="protein sequence ID" value="UQF77496.1"/>
    <property type="molecule type" value="Genomic_DNA"/>
</dbReference>
<accession>A0A9E7ADE8</accession>
<reference evidence="1" key="1">
    <citation type="submission" date="2022-05" db="EMBL/GenBank/DDBJ databases">
        <title>Using nanopore sequencing to obtain complete genomes from saliva samples.</title>
        <authorList>
            <person name="Baker J.L."/>
        </authorList>
    </citation>
    <scope>NUCLEOTIDE SEQUENCE</scope>
    <source>
        <strain evidence="1">JCVI-JB-Lp32</strain>
    </source>
</reference>
<dbReference type="AlphaFoldDB" id="A0A9E7ADE8"/>
<organism evidence="1 2">
    <name type="scientific">Lancefieldella parvula</name>
    <dbReference type="NCBI Taxonomy" id="1382"/>
    <lineage>
        <taxon>Bacteria</taxon>
        <taxon>Bacillati</taxon>
        <taxon>Actinomycetota</taxon>
        <taxon>Coriobacteriia</taxon>
        <taxon>Coriobacteriales</taxon>
        <taxon>Atopobiaceae</taxon>
        <taxon>Lancefieldella</taxon>
    </lineage>
</organism>
<evidence type="ECO:0000313" key="2">
    <source>
        <dbReference type="Proteomes" id="UP000831562"/>
    </source>
</evidence>
<gene>
    <name evidence="1" type="ORF">M3I19_04100</name>
</gene>
<evidence type="ECO:0000313" key="1">
    <source>
        <dbReference type="EMBL" id="UQF77496.1"/>
    </source>
</evidence>
<evidence type="ECO:0008006" key="3">
    <source>
        <dbReference type="Google" id="ProtNLM"/>
    </source>
</evidence>
<proteinExistence type="predicted"/>
<name>A0A9E7ADE8_9ACTN</name>
<dbReference type="Proteomes" id="UP000831562">
    <property type="component" value="Chromosome"/>
</dbReference>
<protein>
    <recommendedName>
        <fullName evidence="3">HEPN domain-containing protein</fullName>
    </recommendedName>
</protein>
<sequence length="238" mass="27799">MKMELKNIIFEDFDTSKIPSMGKKLNSIFRYNEDINKTSYLNWRTGFARTTRSQFVIIGEAFFSTAYNLLQQCLVDNSDKKADSWIFPIMFNIVHGIEVYLKAINVALSVVLKKNRGVSEGGHDLKALCSTARNLIIKYKQTNKNITTSQMFEGIKVVEKFISNIYEKTDDMTFARYPLSKNKQGHFYIEKFENEVIDLQLLREQTVYVFKILDFIYQMPELDLEILADSMEEMMDSY</sequence>